<evidence type="ECO:0000313" key="2">
    <source>
        <dbReference type="EMBL" id="ADB76301.1"/>
    </source>
</evidence>
<dbReference type="EMBL" id="CP001867">
    <property type="protein sequence ID" value="ADB76301.1"/>
    <property type="molecule type" value="Genomic_DNA"/>
</dbReference>
<dbReference type="Proteomes" id="UP000001382">
    <property type="component" value="Chromosome"/>
</dbReference>
<protein>
    <recommendedName>
        <fullName evidence="4">DUF898 domain-containing protein</fullName>
    </recommendedName>
</protein>
<dbReference type="InterPro" id="IPR010295">
    <property type="entry name" value="DUF898"/>
</dbReference>
<dbReference type="eggNOG" id="COG4269">
    <property type="taxonomic scope" value="Bacteria"/>
</dbReference>
<reference evidence="3" key="2">
    <citation type="submission" date="2010-01" db="EMBL/GenBank/DDBJ databases">
        <title>The complete genome of Geodermatophilus obscurus DSM 43160.</title>
        <authorList>
            <consortium name="US DOE Joint Genome Institute (JGI-PGF)"/>
            <person name="Lucas S."/>
            <person name="Copeland A."/>
            <person name="Lapidus A."/>
            <person name="Glavina del Rio T."/>
            <person name="Dalin E."/>
            <person name="Tice H."/>
            <person name="Bruce D."/>
            <person name="Goodwin L."/>
            <person name="Pitluck S."/>
            <person name="Kyrpides N."/>
            <person name="Mavromatis K."/>
            <person name="Ivanova N."/>
            <person name="Munk A.C."/>
            <person name="Brettin T."/>
            <person name="Detter J.C."/>
            <person name="Han C."/>
            <person name="Larimer F."/>
            <person name="Land M."/>
            <person name="Hauser L."/>
            <person name="Markowitz V."/>
            <person name="Cheng J.-F."/>
            <person name="Hugenholtz P."/>
            <person name="Woyke T."/>
            <person name="Wu D."/>
            <person name="Jando M."/>
            <person name="Schneider S."/>
            <person name="Klenk H.-P."/>
            <person name="Eisen J.A."/>
        </authorList>
    </citation>
    <scope>NUCLEOTIDE SEQUENCE [LARGE SCALE GENOMIC DNA]</scope>
    <source>
        <strain evidence="3">ATCC 25078 / DSM 43160 / JCM 3152 / KCC A-0152 / KCTC 9177 / NBRC 13315 / NRRL B-3577 / G-20</strain>
    </source>
</reference>
<evidence type="ECO:0000256" key="1">
    <source>
        <dbReference type="SAM" id="Phobius"/>
    </source>
</evidence>
<accession>D2SCH3</accession>
<dbReference type="KEGG" id="gob:Gobs_3721"/>
<gene>
    <name evidence="2" type="ordered locus">Gobs_3721</name>
</gene>
<dbReference type="OrthoDB" id="637345at2"/>
<organism evidence="2 3">
    <name type="scientific">Geodermatophilus obscurus (strain ATCC 25078 / DSM 43160 / JCM 3152 / CCUG 61914 / KCC A-0152 / KCTC 9177 / NBRC 13315 / NRRL B-3577 / G-20)</name>
    <dbReference type="NCBI Taxonomy" id="526225"/>
    <lineage>
        <taxon>Bacteria</taxon>
        <taxon>Bacillati</taxon>
        <taxon>Actinomycetota</taxon>
        <taxon>Actinomycetes</taxon>
        <taxon>Geodermatophilales</taxon>
        <taxon>Geodermatophilaceae</taxon>
        <taxon>Geodermatophilus</taxon>
    </lineage>
</organism>
<reference evidence="2 3" key="1">
    <citation type="journal article" date="2010" name="Stand. Genomic Sci.">
        <title>Complete genome sequence of Geodermatophilus obscurus type strain (G-20).</title>
        <authorList>
            <person name="Ivanova N."/>
            <person name="Sikorski J."/>
            <person name="Jando M."/>
            <person name="Munk C."/>
            <person name="Lapidus A."/>
            <person name="Glavina Del Rio T."/>
            <person name="Copeland A."/>
            <person name="Tice H."/>
            <person name="Cheng J.-F."/>
            <person name="Lucas S."/>
            <person name="Chen F."/>
            <person name="Nolan M."/>
            <person name="Bruce D."/>
            <person name="Goodwin L."/>
            <person name="Pitluck S."/>
            <person name="Mavromatis K."/>
            <person name="Mikhailova N."/>
            <person name="Pati A."/>
            <person name="Chen A."/>
            <person name="Palaniappan K."/>
            <person name="Land M."/>
            <person name="Hauser L."/>
            <person name="Chang Y.-J."/>
            <person name="Jeffries C.D."/>
            <person name="Meincke L."/>
            <person name="Brettin T."/>
            <person name="Detter J.C."/>
            <person name="Detter J.C."/>
            <person name="Rohde M."/>
            <person name="Goeker M."/>
            <person name="Bristow J."/>
            <person name="Eisen J.A."/>
            <person name="Markowitz V."/>
            <person name="Hugenholtz P."/>
            <person name="Kyrpides N.C."/>
            <person name="Klenk H.-P."/>
        </authorList>
    </citation>
    <scope>NUCLEOTIDE SEQUENCE [LARGE SCALE GENOMIC DNA]</scope>
    <source>
        <strain evidence="3">ATCC 25078 / DSM 43160 / JCM 3152 / KCC A-0152 / KCTC 9177 / NBRC 13315 / NRRL B-3577 / G-20</strain>
    </source>
</reference>
<feature type="transmembrane region" description="Helical" evidence="1">
    <location>
        <begin position="27"/>
        <end position="52"/>
    </location>
</feature>
<dbReference type="STRING" id="526225.Gobs_3721"/>
<dbReference type="Pfam" id="PF05987">
    <property type="entry name" value="DUF898"/>
    <property type="match status" value="1"/>
</dbReference>
<dbReference type="AlphaFoldDB" id="D2SCH3"/>
<name>D2SCH3_GEOOG</name>
<keyword evidence="1" id="KW-0812">Transmembrane</keyword>
<dbReference type="HOGENOM" id="CLU_1710662_0_0_11"/>
<dbReference type="RefSeq" id="WP_012949726.1">
    <property type="nucleotide sequence ID" value="NC_013757.1"/>
</dbReference>
<sequence>MDEVVSTASHGEIVMAKSGRFRFHGGAATYVGTALLGALITICTLGICYPFALVLRERWRAKHSTIDGYPLVFTGSATALFGNWIKWFLLIVVTLGIYLFWVGPRIAEWKWEHTDFDRSRYPFPLTDPTKVASVQQAGGLLIPGHAPVAPPQH</sequence>
<evidence type="ECO:0008006" key="4">
    <source>
        <dbReference type="Google" id="ProtNLM"/>
    </source>
</evidence>
<proteinExistence type="predicted"/>
<evidence type="ECO:0000313" key="3">
    <source>
        <dbReference type="Proteomes" id="UP000001382"/>
    </source>
</evidence>
<feature type="transmembrane region" description="Helical" evidence="1">
    <location>
        <begin position="84"/>
        <end position="102"/>
    </location>
</feature>
<keyword evidence="1" id="KW-0472">Membrane</keyword>
<keyword evidence="3" id="KW-1185">Reference proteome</keyword>
<keyword evidence="1" id="KW-1133">Transmembrane helix</keyword>